<proteinExistence type="predicted"/>
<evidence type="ECO:0000313" key="2">
    <source>
        <dbReference type="EMBL" id="GHG22938.1"/>
    </source>
</evidence>
<reference evidence="2" key="2">
    <citation type="submission" date="2020-09" db="EMBL/GenBank/DDBJ databases">
        <authorList>
            <person name="Sun Q."/>
            <person name="Ohkuma M."/>
        </authorList>
    </citation>
    <scope>NUCLEOTIDE SEQUENCE</scope>
    <source>
        <strain evidence="2">JCM 4122</strain>
    </source>
</reference>
<sequence length="146" mass="15802">MKITMPCGLGIGPGGKCANSLCFNAATHVLEHHADSGVWRAGAYCTPCLNRKVRPAAQVAEADELDIMHGRTGGMNGLPDDTWKIRAFAPDELAELEAIRSGALLSLYVSPGNFIWATPADVQADRERRAAEEEAAKQVRKTRSRQ</sequence>
<name>A0A919BV98_STRFL</name>
<dbReference type="AlphaFoldDB" id="A0A919BV98"/>
<comment type="caution">
    <text evidence="2">The sequence shown here is derived from an EMBL/GenBank/DDBJ whole genome shotgun (WGS) entry which is preliminary data.</text>
</comment>
<protein>
    <submittedName>
        <fullName evidence="2">Uncharacterized protein</fullName>
    </submittedName>
</protein>
<evidence type="ECO:0000256" key="1">
    <source>
        <dbReference type="SAM" id="MobiDB-lite"/>
    </source>
</evidence>
<feature type="region of interest" description="Disordered" evidence="1">
    <location>
        <begin position="127"/>
        <end position="146"/>
    </location>
</feature>
<reference evidence="2" key="1">
    <citation type="journal article" date="2014" name="Int. J. Syst. Evol. Microbiol.">
        <title>Complete genome sequence of Corynebacterium casei LMG S-19264T (=DSM 44701T), isolated from a smear-ripened cheese.</title>
        <authorList>
            <consortium name="US DOE Joint Genome Institute (JGI-PGF)"/>
            <person name="Walter F."/>
            <person name="Albersmeier A."/>
            <person name="Kalinowski J."/>
            <person name="Ruckert C."/>
        </authorList>
    </citation>
    <scope>NUCLEOTIDE SEQUENCE</scope>
    <source>
        <strain evidence="2">JCM 4122</strain>
    </source>
</reference>
<dbReference type="Proteomes" id="UP000632849">
    <property type="component" value="Unassembled WGS sequence"/>
</dbReference>
<feature type="compositionally biased region" description="Basic and acidic residues" evidence="1">
    <location>
        <begin position="127"/>
        <end position="137"/>
    </location>
</feature>
<dbReference type="RefSeq" id="WP_190044217.1">
    <property type="nucleotide sequence ID" value="NZ_BNBE01000003.1"/>
</dbReference>
<keyword evidence="3" id="KW-1185">Reference proteome</keyword>
<gene>
    <name evidence="2" type="ORF">GCM10017667_68730</name>
</gene>
<organism evidence="2 3">
    <name type="scientific">Streptomyces filamentosus</name>
    <name type="common">Streptomyces roseosporus</name>
    <dbReference type="NCBI Taxonomy" id="67294"/>
    <lineage>
        <taxon>Bacteria</taxon>
        <taxon>Bacillati</taxon>
        <taxon>Actinomycetota</taxon>
        <taxon>Actinomycetes</taxon>
        <taxon>Kitasatosporales</taxon>
        <taxon>Streptomycetaceae</taxon>
        <taxon>Streptomyces</taxon>
    </lineage>
</organism>
<evidence type="ECO:0000313" key="3">
    <source>
        <dbReference type="Proteomes" id="UP000632849"/>
    </source>
</evidence>
<accession>A0A919BV98</accession>
<dbReference type="EMBL" id="BNBE01000003">
    <property type="protein sequence ID" value="GHG22938.1"/>
    <property type="molecule type" value="Genomic_DNA"/>
</dbReference>